<evidence type="ECO:0000256" key="2">
    <source>
        <dbReference type="ARBA" id="ARBA00007935"/>
    </source>
</evidence>
<dbReference type="InterPro" id="IPR037294">
    <property type="entry name" value="ABC_BtuC-like"/>
</dbReference>
<comment type="subcellular location">
    <subcellularLocation>
        <location evidence="1">Cell membrane</location>
        <topology evidence="1">Multi-pass membrane protein</topology>
    </subcellularLocation>
</comment>
<protein>
    <submittedName>
        <fullName evidence="9">Iron ABC transporter permease</fullName>
    </submittedName>
</protein>
<feature type="transmembrane region" description="Helical" evidence="8">
    <location>
        <begin position="307"/>
        <end position="327"/>
    </location>
</feature>
<feature type="transmembrane region" description="Helical" evidence="8">
    <location>
        <begin position="226"/>
        <end position="249"/>
    </location>
</feature>
<evidence type="ECO:0000256" key="1">
    <source>
        <dbReference type="ARBA" id="ARBA00004651"/>
    </source>
</evidence>
<dbReference type="CDD" id="cd06550">
    <property type="entry name" value="TM_ABC_iron-siderophores_like"/>
    <property type="match status" value="1"/>
</dbReference>
<keyword evidence="3" id="KW-0813">Transport</keyword>
<feature type="transmembrane region" description="Helical" evidence="8">
    <location>
        <begin position="61"/>
        <end position="78"/>
    </location>
</feature>
<keyword evidence="5 8" id="KW-0812">Transmembrane</keyword>
<evidence type="ECO:0000256" key="4">
    <source>
        <dbReference type="ARBA" id="ARBA00022475"/>
    </source>
</evidence>
<dbReference type="Proteomes" id="UP000823641">
    <property type="component" value="Unassembled WGS sequence"/>
</dbReference>
<dbReference type="PANTHER" id="PTHR30472">
    <property type="entry name" value="FERRIC ENTEROBACTIN TRANSPORT SYSTEM PERMEASE PROTEIN"/>
    <property type="match status" value="1"/>
</dbReference>
<dbReference type="AlphaFoldDB" id="A0A9D9HTR5"/>
<dbReference type="InterPro" id="IPR000522">
    <property type="entry name" value="ABC_transptr_permease_BtuC"/>
</dbReference>
<feature type="transmembrane region" description="Helical" evidence="8">
    <location>
        <begin position="191"/>
        <end position="214"/>
    </location>
</feature>
<proteinExistence type="inferred from homology"/>
<keyword evidence="7 8" id="KW-0472">Membrane</keyword>
<feature type="transmembrane region" description="Helical" evidence="8">
    <location>
        <begin position="90"/>
        <end position="114"/>
    </location>
</feature>
<evidence type="ECO:0000313" key="10">
    <source>
        <dbReference type="Proteomes" id="UP000823641"/>
    </source>
</evidence>
<comment type="caution">
    <text evidence="9">The sequence shown here is derived from an EMBL/GenBank/DDBJ whole genome shotgun (WGS) entry which is preliminary data.</text>
</comment>
<evidence type="ECO:0000256" key="6">
    <source>
        <dbReference type="ARBA" id="ARBA00022989"/>
    </source>
</evidence>
<evidence type="ECO:0000256" key="7">
    <source>
        <dbReference type="ARBA" id="ARBA00023136"/>
    </source>
</evidence>
<evidence type="ECO:0000256" key="5">
    <source>
        <dbReference type="ARBA" id="ARBA00022692"/>
    </source>
</evidence>
<organism evidence="9 10">
    <name type="scientific">Candidatus Gallipaludibacter merdavium</name>
    <dbReference type="NCBI Taxonomy" id="2840839"/>
    <lineage>
        <taxon>Bacteria</taxon>
        <taxon>Pseudomonadati</taxon>
        <taxon>Bacteroidota</taxon>
        <taxon>Bacteroidia</taxon>
        <taxon>Bacteroidales</taxon>
        <taxon>Candidatus Gallipaludibacter</taxon>
    </lineage>
</organism>
<gene>
    <name evidence="9" type="ORF">IAA73_06905</name>
</gene>
<dbReference type="Pfam" id="PF01032">
    <property type="entry name" value="FecCD"/>
    <property type="match status" value="1"/>
</dbReference>
<dbReference type="Gene3D" id="1.10.3470.10">
    <property type="entry name" value="ABC transporter involved in vitamin B12 uptake, BtuC"/>
    <property type="match status" value="1"/>
</dbReference>
<dbReference type="GO" id="GO:0033214">
    <property type="term" value="P:siderophore-iron import into cell"/>
    <property type="evidence" value="ECO:0007669"/>
    <property type="project" value="TreeGrafter"/>
</dbReference>
<keyword evidence="6 8" id="KW-1133">Transmembrane helix</keyword>
<evidence type="ECO:0000256" key="8">
    <source>
        <dbReference type="SAM" id="Phobius"/>
    </source>
</evidence>
<reference evidence="9" key="2">
    <citation type="journal article" date="2021" name="PeerJ">
        <title>Extensive microbial diversity within the chicken gut microbiome revealed by metagenomics and culture.</title>
        <authorList>
            <person name="Gilroy R."/>
            <person name="Ravi A."/>
            <person name="Getino M."/>
            <person name="Pursley I."/>
            <person name="Horton D.L."/>
            <person name="Alikhan N.F."/>
            <person name="Baker D."/>
            <person name="Gharbi K."/>
            <person name="Hall N."/>
            <person name="Watson M."/>
            <person name="Adriaenssens E.M."/>
            <person name="Foster-Nyarko E."/>
            <person name="Jarju S."/>
            <person name="Secka A."/>
            <person name="Antonio M."/>
            <person name="Oren A."/>
            <person name="Chaudhuri R.R."/>
            <person name="La Ragione R."/>
            <person name="Hildebrand F."/>
            <person name="Pallen M.J."/>
        </authorList>
    </citation>
    <scope>NUCLEOTIDE SEQUENCE</scope>
    <source>
        <strain evidence="9">G3-3990</strain>
    </source>
</reference>
<comment type="similarity">
    <text evidence="2">Belongs to the binding-protein-dependent transport system permease family. FecCD subfamily.</text>
</comment>
<dbReference type="GO" id="GO:0022857">
    <property type="term" value="F:transmembrane transporter activity"/>
    <property type="evidence" value="ECO:0007669"/>
    <property type="project" value="InterPro"/>
</dbReference>
<keyword evidence="4" id="KW-1003">Cell membrane</keyword>
<feature type="transmembrane region" description="Helical" evidence="8">
    <location>
        <begin position="148"/>
        <end position="171"/>
    </location>
</feature>
<evidence type="ECO:0000256" key="3">
    <source>
        <dbReference type="ARBA" id="ARBA00022448"/>
    </source>
</evidence>
<dbReference type="SUPFAM" id="SSF81345">
    <property type="entry name" value="ABC transporter involved in vitamin B12 uptake, BtuC"/>
    <property type="match status" value="1"/>
</dbReference>
<dbReference type="GO" id="GO:0005886">
    <property type="term" value="C:plasma membrane"/>
    <property type="evidence" value="ECO:0007669"/>
    <property type="project" value="UniProtKB-SubCell"/>
</dbReference>
<sequence>MQTHRSICFIVLCLLLVAMFITDICFGSVSMRISDVWAVLSGQSTDEISREIILNLRLPRAITAIIAGIALSIAGLLMQTLFRNPLADPYILGVSSGATFGVALVIMAGTLTGIYAASQWATATAAVCGASVVLLIVLAVSFKVRDSVSLLIVGIMLSSIAGAFVSIIQNYSNPDALKLFIVWTLGSLSAVSWQQMGALLAMVVPGIIIAFALIKTLNGLLLSEDYARSLGISIPLTRFLIILATGLMAGGVTAFTGPIAFVGVAVPHIARGLLQSANHRSVMPCTALCGANLLLICDLISKTTTHNLPISTVSALFGAPVIIWIILNQKHQ</sequence>
<dbReference type="PANTHER" id="PTHR30472:SF41">
    <property type="entry name" value="TRANSPORT SYSTEM PERMEASE PROTEIN"/>
    <property type="match status" value="1"/>
</dbReference>
<feature type="transmembrane region" description="Helical" evidence="8">
    <location>
        <begin position="120"/>
        <end position="141"/>
    </location>
</feature>
<accession>A0A9D9HTR5</accession>
<evidence type="ECO:0000313" key="9">
    <source>
        <dbReference type="EMBL" id="MBO8460041.1"/>
    </source>
</evidence>
<reference evidence="9" key="1">
    <citation type="submission" date="2020-10" db="EMBL/GenBank/DDBJ databases">
        <authorList>
            <person name="Gilroy R."/>
        </authorList>
    </citation>
    <scope>NUCLEOTIDE SEQUENCE</scope>
    <source>
        <strain evidence="9">G3-3990</strain>
    </source>
</reference>
<dbReference type="EMBL" id="JADIMG010000068">
    <property type="protein sequence ID" value="MBO8460041.1"/>
    <property type="molecule type" value="Genomic_DNA"/>
</dbReference>
<name>A0A9D9HTR5_9BACT</name>